<organism evidence="1 2">
    <name type="scientific">Ambrosiozyma monospora</name>
    <name type="common">Yeast</name>
    <name type="synonym">Endomycopsis monosporus</name>
    <dbReference type="NCBI Taxonomy" id="43982"/>
    <lineage>
        <taxon>Eukaryota</taxon>
        <taxon>Fungi</taxon>
        <taxon>Dikarya</taxon>
        <taxon>Ascomycota</taxon>
        <taxon>Saccharomycotina</taxon>
        <taxon>Pichiomycetes</taxon>
        <taxon>Pichiales</taxon>
        <taxon>Pichiaceae</taxon>
        <taxon>Ambrosiozyma</taxon>
    </lineage>
</organism>
<dbReference type="Proteomes" id="UP001165064">
    <property type="component" value="Unassembled WGS sequence"/>
</dbReference>
<name>A0ACB5TC50_AMBMO</name>
<sequence length="119" mass="13540">MTKFDSNSFVFDVYLPKPFNKVYLIDVNPFARKTDPLLFSWNELVTMAAPGYDNDEDVVLRLVTEHNSGRFASKAHGQNHVPKDVVDASMDTNAMVELAQQWARALNKEDEEESSDDNE</sequence>
<accession>A0ACB5TC50</accession>
<proteinExistence type="predicted"/>
<protein>
    <submittedName>
        <fullName evidence="1">Unnamed protein product</fullName>
    </submittedName>
</protein>
<comment type="caution">
    <text evidence="1">The sequence shown here is derived from an EMBL/GenBank/DDBJ whole genome shotgun (WGS) entry which is preliminary data.</text>
</comment>
<dbReference type="EMBL" id="BSXS01006383">
    <property type="protein sequence ID" value="GME85433.1"/>
    <property type="molecule type" value="Genomic_DNA"/>
</dbReference>
<keyword evidence="2" id="KW-1185">Reference proteome</keyword>
<gene>
    <name evidence="1" type="ORF">Amon02_000760900</name>
</gene>
<evidence type="ECO:0000313" key="2">
    <source>
        <dbReference type="Proteomes" id="UP001165064"/>
    </source>
</evidence>
<evidence type="ECO:0000313" key="1">
    <source>
        <dbReference type="EMBL" id="GME85433.1"/>
    </source>
</evidence>
<reference evidence="1" key="1">
    <citation type="submission" date="2023-04" db="EMBL/GenBank/DDBJ databases">
        <title>Ambrosiozyma monospora NBRC 10751.</title>
        <authorList>
            <person name="Ichikawa N."/>
            <person name="Sato H."/>
            <person name="Tonouchi N."/>
        </authorList>
    </citation>
    <scope>NUCLEOTIDE SEQUENCE</scope>
    <source>
        <strain evidence="1">NBRC 10751</strain>
    </source>
</reference>